<comment type="caution">
    <text evidence="2">The sequence shown here is derived from an EMBL/GenBank/DDBJ whole genome shotgun (WGS) entry which is preliminary data.</text>
</comment>
<feature type="compositionally biased region" description="Acidic residues" evidence="1">
    <location>
        <begin position="354"/>
        <end position="365"/>
    </location>
</feature>
<keyword evidence="3" id="KW-1185">Reference proteome</keyword>
<feature type="compositionally biased region" description="Basic and acidic residues" evidence="1">
    <location>
        <begin position="558"/>
        <end position="568"/>
    </location>
</feature>
<dbReference type="RefSeq" id="WP_378547501.1">
    <property type="nucleotide sequence ID" value="NZ_JBHSBA010000003.1"/>
</dbReference>
<evidence type="ECO:0000256" key="1">
    <source>
        <dbReference type="SAM" id="MobiDB-lite"/>
    </source>
</evidence>
<dbReference type="InterPro" id="IPR036689">
    <property type="entry name" value="ESAT-6-like_sf"/>
</dbReference>
<sequence>MTRPINDVLDDGAPGLQYFEQLGPRYVAAFGGSFDFYELVRPYDNERDMNIANLEAAAGALRQLVTTADAKISAQQSAAGTMQAGWQGEAAAAAAGQLGQIATMASEDRDKIRTFEAALSKAAAEIPGLVQAKADTVLTLMDDAVDKYYGGKKTKSVPTVGGLAPADIDSVIDASKTGSGLLNEELAAITAHRNSEGVTDIPDTSAEIKNKTSREYRDAIKDMCRRWLSIVFMPDYNGKVRIFTDQCTTTRIAVESLLDAVESAAAGVVERSYPSVSGTEVAPVEDSQPRGDQPKTTDDQTTTAGTQPGDQTTSNGDQTTDNGGQTTTAGTQTGDTTTGSTVKTTTKETTTDDSSTDDDSTTDDSDISTALSTLASTISDLGTTVSEALTGDLGDTITSTIESAGTSLGDSIEQLTEQASSLLSAEGQEASFQLGDTTVSIEAGANGLTLTTTDSSGATSQYTLSLDENGNPVLTQDASGETTDQGDESAGVLGSGTPQSGTSDGEPGASDGGVTSAPDATSPETPDLTDAPVTSEIGSGEESSGSVAGGVPVGPRPARQEADSEHVPSIDQPVSDPGDSGAVLAEAGPL</sequence>
<evidence type="ECO:0000313" key="2">
    <source>
        <dbReference type="EMBL" id="MFC4124803.1"/>
    </source>
</evidence>
<organism evidence="2 3">
    <name type="scientific">Nocardia rhizosphaerae</name>
    <dbReference type="NCBI Taxonomy" id="1691571"/>
    <lineage>
        <taxon>Bacteria</taxon>
        <taxon>Bacillati</taxon>
        <taxon>Actinomycetota</taxon>
        <taxon>Actinomycetes</taxon>
        <taxon>Mycobacteriales</taxon>
        <taxon>Nocardiaceae</taxon>
        <taxon>Nocardia</taxon>
    </lineage>
</organism>
<proteinExistence type="predicted"/>
<reference evidence="3" key="1">
    <citation type="journal article" date="2019" name="Int. J. Syst. Evol. Microbiol.">
        <title>The Global Catalogue of Microorganisms (GCM) 10K type strain sequencing project: providing services to taxonomists for standard genome sequencing and annotation.</title>
        <authorList>
            <consortium name="The Broad Institute Genomics Platform"/>
            <consortium name="The Broad Institute Genome Sequencing Center for Infectious Disease"/>
            <person name="Wu L."/>
            <person name="Ma J."/>
        </authorList>
    </citation>
    <scope>NUCLEOTIDE SEQUENCE [LARGE SCALE GENOMIC DNA]</scope>
    <source>
        <strain evidence="3">CGMCC 4.7204</strain>
    </source>
</reference>
<evidence type="ECO:0000313" key="3">
    <source>
        <dbReference type="Proteomes" id="UP001595767"/>
    </source>
</evidence>
<gene>
    <name evidence="2" type="ORF">ACFOW8_07690</name>
</gene>
<evidence type="ECO:0008006" key="4">
    <source>
        <dbReference type="Google" id="ProtNLM"/>
    </source>
</evidence>
<dbReference type="EMBL" id="JBHSBA010000003">
    <property type="protein sequence ID" value="MFC4124803.1"/>
    <property type="molecule type" value="Genomic_DNA"/>
</dbReference>
<dbReference type="Proteomes" id="UP001595767">
    <property type="component" value="Unassembled WGS sequence"/>
</dbReference>
<feature type="region of interest" description="Disordered" evidence="1">
    <location>
        <begin position="270"/>
        <end position="365"/>
    </location>
</feature>
<dbReference type="SUPFAM" id="SSF140453">
    <property type="entry name" value="EsxAB dimer-like"/>
    <property type="match status" value="1"/>
</dbReference>
<name>A0ABV8L3V7_9NOCA</name>
<protein>
    <recommendedName>
        <fullName evidence="4">Type VII secretion system (Wss) protein ESAT-6</fullName>
    </recommendedName>
</protein>
<feature type="compositionally biased region" description="Polar residues" evidence="1">
    <location>
        <begin position="448"/>
        <end position="483"/>
    </location>
</feature>
<feature type="compositionally biased region" description="Basic and acidic residues" evidence="1">
    <location>
        <begin position="287"/>
        <end position="298"/>
    </location>
</feature>
<accession>A0ABV8L3V7</accession>
<feature type="region of interest" description="Disordered" evidence="1">
    <location>
        <begin position="448"/>
        <end position="590"/>
    </location>
</feature>
<feature type="compositionally biased region" description="Low complexity" evidence="1">
    <location>
        <begin position="299"/>
        <end position="344"/>
    </location>
</feature>